<keyword evidence="3" id="KW-1185">Reference proteome</keyword>
<keyword evidence="1" id="KW-0472">Membrane</keyword>
<evidence type="ECO:0000256" key="1">
    <source>
        <dbReference type="SAM" id="Phobius"/>
    </source>
</evidence>
<dbReference type="EMBL" id="JBHRSK010000004">
    <property type="protein sequence ID" value="MFC2967956.1"/>
    <property type="molecule type" value="Genomic_DNA"/>
</dbReference>
<keyword evidence="1" id="KW-1133">Transmembrane helix</keyword>
<name>A0ABV7AFX7_9RHOB</name>
<accession>A0ABV7AFX7</accession>
<comment type="caution">
    <text evidence="2">The sequence shown here is derived from an EMBL/GenBank/DDBJ whole genome shotgun (WGS) entry which is preliminary data.</text>
</comment>
<feature type="transmembrane region" description="Helical" evidence="1">
    <location>
        <begin position="73"/>
        <end position="92"/>
    </location>
</feature>
<feature type="transmembrane region" description="Helical" evidence="1">
    <location>
        <begin position="98"/>
        <end position="118"/>
    </location>
</feature>
<evidence type="ECO:0000313" key="2">
    <source>
        <dbReference type="EMBL" id="MFC2967956.1"/>
    </source>
</evidence>
<organism evidence="2 3">
    <name type="scientific">Acidimangrovimonas pyrenivorans</name>
    <dbReference type="NCBI Taxonomy" id="2030798"/>
    <lineage>
        <taxon>Bacteria</taxon>
        <taxon>Pseudomonadati</taxon>
        <taxon>Pseudomonadota</taxon>
        <taxon>Alphaproteobacteria</taxon>
        <taxon>Rhodobacterales</taxon>
        <taxon>Paracoccaceae</taxon>
        <taxon>Acidimangrovimonas</taxon>
    </lineage>
</organism>
<gene>
    <name evidence="2" type="ORF">ACFOES_07615</name>
</gene>
<evidence type="ECO:0000313" key="3">
    <source>
        <dbReference type="Proteomes" id="UP001595443"/>
    </source>
</evidence>
<feature type="transmembrane region" description="Helical" evidence="1">
    <location>
        <begin position="42"/>
        <end position="61"/>
    </location>
</feature>
<proteinExistence type="predicted"/>
<sequence length="128" mass="13518">MRAGRGITSITGVLAMLFGVLTVASGGRALFGGADMGAVVPFVLWFNFLAGFAYVLAGLGLWRRRPWAAPMALALFVATAAVFGAFGLHMLAGRAYEMRTLGAMLLRTAFWAVAAIVARRGRAVPRAD</sequence>
<protein>
    <submittedName>
        <fullName evidence="2">Uncharacterized protein</fullName>
    </submittedName>
</protein>
<dbReference type="RefSeq" id="WP_377832603.1">
    <property type="nucleotide sequence ID" value="NZ_JBHRSK010000004.1"/>
</dbReference>
<reference evidence="3" key="1">
    <citation type="journal article" date="2019" name="Int. J. Syst. Evol. Microbiol.">
        <title>The Global Catalogue of Microorganisms (GCM) 10K type strain sequencing project: providing services to taxonomists for standard genome sequencing and annotation.</title>
        <authorList>
            <consortium name="The Broad Institute Genomics Platform"/>
            <consortium name="The Broad Institute Genome Sequencing Center for Infectious Disease"/>
            <person name="Wu L."/>
            <person name="Ma J."/>
        </authorList>
    </citation>
    <scope>NUCLEOTIDE SEQUENCE [LARGE SCALE GENOMIC DNA]</scope>
    <source>
        <strain evidence="3">KCTC 62192</strain>
    </source>
</reference>
<keyword evidence="1" id="KW-0812">Transmembrane</keyword>
<dbReference type="Proteomes" id="UP001595443">
    <property type="component" value="Unassembled WGS sequence"/>
</dbReference>